<name>A0ABR3LIX8_9TELE</name>
<accession>A0ABR3LIX8</accession>
<sequence length="79" mass="8725">MNVLKGSSVLKRVAESPVRFLREAPKIYEMCLHVLLDVEVGLRESKGWLGEGALGQWKPSPLLGSALFTGCRRKDVDEG</sequence>
<comment type="caution">
    <text evidence="1">The sequence shown here is derived from an EMBL/GenBank/DDBJ whole genome shotgun (WGS) entry which is preliminary data.</text>
</comment>
<evidence type="ECO:0000313" key="1">
    <source>
        <dbReference type="EMBL" id="KAL1252818.1"/>
    </source>
</evidence>
<protein>
    <submittedName>
        <fullName evidence="1">Uncharacterized protein</fullName>
    </submittedName>
</protein>
<evidence type="ECO:0000313" key="2">
    <source>
        <dbReference type="Proteomes" id="UP001558613"/>
    </source>
</evidence>
<organism evidence="1 2">
    <name type="scientific">Cirrhinus molitorella</name>
    <name type="common">mud carp</name>
    <dbReference type="NCBI Taxonomy" id="172907"/>
    <lineage>
        <taxon>Eukaryota</taxon>
        <taxon>Metazoa</taxon>
        <taxon>Chordata</taxon>
        <taxon>Craniata</taxon>
        <taxon>Vertebrata</taxon>
        <taxon>Euteleostomi</taxon>
        <taxon>Actinopterygii</taxon>
        <taxon>Neopterygii</taxon>
        <taxon>Teleostei</taxon>
        <taxon>Ostariophysi</taxon>
        <taxon>Cypriniformes</taxon>
        <taxon>Cyprinidae</taxon>
        <taxon>Labeoninae</taxon>
        <taxon>Labeonini</taxon>
        <taxon>Cirrhinus</taxon>
    </lineage>
</organism>
<reference evidence="1 2" key="1">
    <citation type="submission" date="2023-09" db="EMBL/GenBank/DDBJ databases">
        <authorList>
            <person name="Wang M."/>
        </authorList>
    </citation>
    <scope>NUCLEOTIDE SEQUENCE [LARGE SCALE GENOMIC DNA]</scope>
    <source>
        <strain evidence="1">GT-2023</strain>
        <tissue evidence="1">Liver</tissue>
    </source>
</reference>
<dbReference type="Proteomes" id="UP001558613">
    <property type="component" value="Unassembled WGS sequence"/>
</dbReference>
<gene>
    <name evidence="1" type="ORF">QQF64_017511</name>
</gene>
<keyword evidence="2" id="KW-1185">Reference proteome</keyword>
<dbReference type="EMBL" id="JAYMGO010000021">
    <property type="protein sequence ID" value="KAL1252818.1"/>
    <property type="molecule type" value="Genomic_DNA"/>
</dbReference>
<proteinExistence type="predicted"/>